<evidence type="ECO:0000313" key="2">
    <source>
        <dbReference type="EMBL" id="KAG5604700.1"/>
    </source>
</evidence>
<organism evidence="2 3">
    <name type="scientific">Solanum commersonii</name>
    <name type="common">Commerson's wild potato</name>
    <name type="synonym">Commerson's nightshade</name>
    <dbReference type="NCBI Taxonomy" id="4109"/>
    <lineage>
        <taxon>Eukaryota</taxon>
        <taxon>Viridiplantae</taxon>
        <taxon>Streptophyta</taxon>
        <taxon>Embryophyta</taxon>
        <taxon>Tracheophyta</taxon>
        <taxon>Spermatophyta</taxon>
        <taxon>Magnoliopsida</taxon>
        <taxon>eudicotyledons</taxon>
        <taxon>Gunneridae</taxon>
        <taxon>Pentapetalae</taxon>
        <taxon>asterids</taxon>
        <taxon>lamiids</taxon>
        <taxon>Solanales</taxon>
        <taxon>Solanaceae</taxon>
        <taxon>Solanoideae</taxon>
        <taxon>Solaneae</taxon>
        <taxon>Solanum</taxon>
    </lineage>
</organism>
<reference evidence="2 3" key="1">
    <citation type="submission" date="2020-09" db="EMBL/GenBank/DDBJ databases">
        <title>De no assembly of potato wild relative species, Solanum commersonii.</title>
        <authorList>
            <person name="Cho K."/>
        </authorList>
    </citation>
    <scope>NUCLEOTIDE SEQUENCE [LARGE SCALE GENOMIC DNA]</scope>
    <source>
        <strain evidence="2">LZ3.2</strain>
        <tissue evidence="2">Leaf</tissue>
    </source>
</reference>
<comment type="caution">
    <text evidence="2">The sequence shown here is derived from an EMBL/GenBank/DDBJ whole genome shotgun (WGS) entry which is preliminary data.</text>
</comment>
<dbReference type="NCBIfam" id="TIGR01640">
    <property type="entry name" value="F_box_assoc_1"/>
    <property type="match status" value="1"/>
</dbReference>
<evidence type="ECO:0000259" key="1">
    <source>
        <dbReference type="Pfam" id="PF08268"/>
    </source>
</evidence>
<dbReference type="InterPro" id="IPR017451">
    <property type="entry name" value="F-box-assoc_interact_dom"/>
</dbReference>
<dbReference type="Proteomes" id="UP000824120">
    <property type="component" value="Chromosome 5"/>
</dbReference>
<evidence type="ECO:0000313" key="3">
    <source>
        <dbReference type="Proteomes" id="UP000824120"/>
    </source>
</evidence>
<dbReference type="InterPro" id="IPR013187">
    <property type="entry name" value="F-box-assoc_dom_typ3"/>
</dbReference>
<accession>A0A9J5Z035</accession>
<name>A0A9J5Z035_SOLCO</name>
<dbReference type="AlphaFoldDB" id="A0A9J5Z035"/>
<dbReference type="EMBL" id="JACXVP010000005">
    <property type="protein sequence ID" value="KAG5604700.1"/>
    <property type="molecule type" value="Genomic_DNA"/>
</dbReference>
<dbReference type="OrthoDB" id="687122at2759"/>
<protein>
    <recommendedName>
        <fullName evidence="1">F-box associated beta-propeller type 3 domain-containing protein</fullName>
    </recommendedName>
</protein>
<keyword evidence="3" id="KW-1185">Reference proteome</keyword>
<proteinExistence type="predicted"/>
<gene>
    <name evidence="2" type="ORF">H5410_026192</name>
</gene>
<feature type="domain" description="F-box associated beta-propeller type 3" evidence="1">
    <location>
        <begin position="56"/>
        <end position="126"/>
    </location>
</feature>
<dbReference type="Pfam" id="PF08268">
    <property type="entry name" value="FBA_3"/>
    <property type="match status" value="1"/>
</dbReference>
<sequence>MDRVLMFPIAIGSTIRSLSEFSIPTNYGEKLKVSIIVSPCLNVKSFSIKEVTYMMDYLKNSIVAFDLRTENLRVIELGNDICDNKFDYDLIEVKGKIGYFTGRNDLWILEYSKKEEWNSHGIHIPSQ</sequence>